<sequence length="237" mass="27158">MDSTAVLHRGFSAAPQPRLPTTRPSVAGRQLLPLLTFRCNVSSVHLLVKKSNDNCINRYGSRLNKKNNNNGIIDIQCGRESEIPWGYKDDANFPSPNARLALQSLLCFSPKDDTDTSTIAKEKIRALQALLNKKPHEKHDRATEIMNDVYQKYRNHRNKYIQYEAKMAFIQILIHVGTNKSWSRAHEVLREVEKQERPSDATFHLYKAVISTLLRAQSPKVHWDNYTNLFDDDPSGM</sequence>
<feature type="region of interest" description="Disordered" evidence="1">
    <location>
        <begin position="1"/>
        <end position="23"/>
    </location>
</feature>
<dbReference type="KEGG" id="cmo:103487676"/>
<keyword evidence="2" id="KW-1185">Reference proteome</keyword>
<name>A0A1S3BA19_CUCME</name>
<proteinExistence type="predicted"/>
<gene>
    <name evidence="3" type="primary">LOC103487676</name>
</gene>
<protein>
    <submittedName>
        <fullName evidence="3">Uncharacterized protein LOC103487676</fullName>
    </submittedName>
</protein>
<dbReference type="Proteomes" id="UP001652600">
    <property type="component" value="Chromosome 12"/>
</dbReference>
<dbReference type="PANTHER" id="PTHR36350:SF2">
    <property type="entry name" value="PROTEIN, PUTATIVE-RELATED"/>
    <property type="match status" value="1"/>
</dbReference>
<accession>A0A1S3BA19</accession>
<dbReference type="RefSeq" id="XP_008444310.2">
    <property type="nucleotide sequence ID" value="XM_008446088.3"/>
</dbReference>
<evidence type="ECO:0000313" key="2">
    <source>
        <dbReference type="Proteomes" id="UP001652600"/>
    </source>
</evidence>
<dbReference type="InParanoid" id="A0A1S3BA19"/>
<dbReference type="Gramene" id="MELO3C002734.2.1">
    <property type="protein sequence ID" value="MELO3C002734.2.1"/>
    <property type="gene ID" value="MELO3C002734.2"/>
</dbReference>
<reference evidence="3" key="1">
    <citation type="submission" date="2025-08" db="UniProtKB">
        <authorList>
            <consortium name="RefSeq"/>
        </authorList>
    </citation>
    <scope>IDENTIFICATION</scope>
    <source>
        <tissue evidence="3">Stem</tissue>
    </source>
</reference>
<dbReference type="GeneID" id="103487676"/>
<dbReference type="AlphaFoldDB" id="A0A1S3BA19"/>
<evidence type="ECO:0000256" key="1">
    <source>
        <dbReference type="SAM" id="MobiDB-lite"/>
    </source>
</evidence>
<organism evidence="2 3">
    <name type="scientific">Cucumis melo</name>
    <name type="common">Muskmelon</name>
    <dbReference type="NCBI Taxonomy" id="3656"/>
    <lineage>
        <taxon>Eukaryota</taxon>
        <taxon>Viridiplantae</taxon>
        <taxon>Streptophyta</taxon>
        <taxon>Embryophyta</taxon>
        <taxon>Tracheophyta</taxon>
        <taxon>Spermatophyta</taxon>
        <taxon>Magnoliopsida</taxon>
        <taxon>eudicotyledons</taxon>
        <taxon>Gunneridae</taxon>
        <taxon>Pentapetalae</taxon>
        <taxon>rosids</taxon>
        <taxon>fabids</taxon>
        <taxon>Cucurbitales</taxon>
        <taxon>Cucurbitaceae</taxon>
        <taxon>Benincaseae</taxon>
        <taxon>Cucumis</taxon>
    </lineage>
</organism>
<evidence type="ECO:0000313" key="3">
    <source>
        <dbReference type="RefSeq" id="XP_008444310.2"/>
    </source>
</evidence>
<dbReference type="PANTHER" id="PTHR36350">
    <property type="entry name" value="TRANSMEMBRANE PROTEIN"/>
    <property type="match status" value="1"/>
</dbReference>